<dbReference type="Ensembl" id="ENSEBUT00000011568.1">
    <property type="protein sequence ID" value="ENSEBUP00000011009.1"/>
    <property type="gene ID" value="ENSEBUG00000007074.1"/>
</dbReference>
<reference evidence="3" key="2">
    <citation type="submission" date="2025-09" db="UniProtKB">
        <authorList>
            <consortium name="Ensembl"/>
        </authorList>
    </citation>
    <scope>IDENTIFICATION</scope>
</reference>
<dbReference type="PANTHER" id="PTHR14611">
    <property type="entry name" value="TECTONIC FAMILY MEMBER"/>
    <property type="match status" value="1"/>
</dbReference>
<keyword evidence="4" id="KW-1185">Reference proteome</keyword>
<proteinExistence type="predicted"/>
<dbReference type="GO" id="GO:0007224">
    <property type="term" value="P:smoothened signaling pathway"/>
    <property type="evidence" value="ECO:0007669"/>
    <property type="project" value="TreeGrafter"/>
</dbReference>
<evidence type="ECO:0000313" key="4">
    <source>
        <dbReference type="Proteomes" id="UP000694388"/>
    </source>
</evidence>
<evidence type="ECO:0000259" key="2">
    <source>
        <dbReference type="Pfam" id="PF07773"/>
    </source>
</evidence>
<dbReference type="AlphaFoldDB" id="A0A8C4WU08"/>
<dbReference type="Pfam" id="PF07773">
    <property type="entry name" value="TCTN_DUF1619"/>
    <property type="match status" value="1"/>
</dbReference>
<sequence>MGELKIWRPVMEGLCEVAATVPVGFGEDSFSGCLLHLGLEELQHCSLLRAVMRKTQLELVKSTWVAKRGNSDPNALPEWTPVLWNLDSVTPNTTGAAHGKCVGVPAHLHTRVIITAIGEVQGEKQYEILAVHTSFHPVTWRVRCGGAGAMACIENGSVQSFAISSAVEFVSVPAILEPPKTRHGLA</sequence>
<dbReference type="Proteomes" id="UP000694388">
    <property type="component" value="Unplaced"/>
</dbReference>
<dbReference type="GeneTree" id="ENSGT00570000079101"/>
<dbReference type="PANTHER" id="PTHR14611:SF6">
    <property type="entry name" value="TECTONIC-2"/>
    <property type="match status" value="1"/>
</dbReference>
<dbReference type="GO" id="GO:0060271">
    <property type="term" value="P:cilium assembly"/>
    <property type="evidence" value="ECO:0007669"/>
    <property type="project" value="TreeGrafter"/>
</dbReference>
<evidence type="ECO:0000256" key="1">
    <source>
        <dbReference type="ARBA" id="ARBA00011495"/>
    </source>
</evidence>
<feature type="domain" description="Tectonic-1-3" evidence="2">
    <location>
        <begin position="3"/>
        <end position="171"/>
    </location>
</feature>
<evidence type="ECO:0000313" key="3">
    <source>
        <dbReference type="Ensembl" id="ENSEBUP00000011009.1"/>
    </source>
</evidence>
<protein>
    <recommendedName>
        <fullName evidence="2">Tectonic-1-3 domain-containing protein</fullName>
    </recommendedName>
</protein>
<reference evidence="3" key="1">
    <citation type="submission" date="2025-08" db="UniProtKB">
        <authorList>
            <consortium name="Ensembl"/>
        </authorList>
    </citation>
    <scope>IDENTIFICATION</scope>
</reference>
<accession>A0A8C4WU08</accession>
<dbReference type="InterPro" id="IPR011677">
    <property type="entry name" value="TCTN1-3_dom"/>
</dbReference>
<dbReference type="GO" id="GO:1904491">
    <property type="term" value="P:protein localization to ciliary transition zone"/>
    <property type="evidence" value="ECO:0007669"/>
    <property type="project" value="TreeGrafter"/>
</dbReference>
<dbReference type="OMA" id="MACIENG"/>
<organism evidence="3 4">
    <name type="scientific">Eptatretus burgeri</name>
    <name type="common">Inshore hagfish</name>
    <dbReference type="NCBI Taxonomy" id="7764"/>
    <lineage>
        <taxon>Eukaryota</taxon>
        <taxon>Metazoa</taxon>
        <taxon>Chordata</taxon>
        <taxon>Craniata</taxon>
        <taxon>Vertebrata</taxon>
        <taxon>Cyclostomata</taxon>
        <taxon>Myxini</taxon>
        <taxon>Myxiniformes</taxon>
        <taxon>Myxinidae</taxon>
        <taxon>Eptatretinae</taxon>
        <taxon>Eptatretus</taxon>
    </lineage>
</organism>
<dbReference type="InterPro" id="IPR040354">
    <property type="entry name" value="TCTN1-3"/>
</dbReference>
<comment type="subunit">
    <text evidence="1">Part of the tectonic-like complex (also named B9 complex).</text>
</comment>
<name>A0A8C4WU08_EPTBU</name>
<dbReference type="GO" id="GO:0036038">
    <property type="term" value="C:MKS complex"/>
    <property type="evidence" value="ECO:0007669"/>
    <property type="project" value="TreeGrafter"/>
</dbReference>